<dbReference type="Pfam" id="PF26325">
    <property type="entry name" value="YhjD"/>
    <property type="match status" value="1"/>
</dbReference>
<reference evidence="1 2" key="1">
    <citation type="submission" date="2019-05" db="EMBL/GenBank/DDBJ databases">
        <title>We sequenced the genome of Paenibacillus hemerocallicola KCTC 33185 for further insight into its adaptation and study the phylogeny of Paenibacillus.</title>
        <authorList>
            <person name="Narsing Rao M.P."/>
        </authorList>
    </citation>
    <scope>NUCLEOTIDE SEQUENCE [LARGE SCALE GENOMIC DNA]</scope>
    <source>
        <strain evidence="1 2">KCTC 33185</strain>
    </source>
</reference>
<comment type="caution">
    <text evidence="1">The sequence shown here is derived from an EMBL/GenBank/DDBJ whole genome shotgun (WGS) entry which is preliminary data.</text>
</comment>
<evidence type="ECO:0000313" key="1">
    <source>
        <dbReference type="EMBL" id="TNJ63047.1"/>
    </source>
</evidence>
<evidence type="ECO:0000313" key="2">
    <source>
        <dbReference type="Proteomes" id="UP000307943"/>
    </source>
</evidence>
<accession>A0A5C4T422</accession>
<name>A0A5C4T422_9BACL</name>
<proteinExistence type="predicted"/>
<keyword evidence="2" id="KW-1185">Reference proteome</keyword>
<gene>
    <name evidence="1" type="ORF">FE784_27600</name>
</gene>
<organism evidence="1 2">
    <name type="scientific">Paenibacillus hemerocallicola</name>
    <dbReference type="NCBI Taxonomy" id="1172614"/>
    <lineage>
        <taxon>Bacteria</taxon>
        <taxon>Bacillati</taxon>
        <taxon>Bacillota</taxon>
        <taxon>Bacilli</taxon>
        <taxon>Bacillales</taxon>
        <taxon>Paenibacillaceae</taxon>
        <taxon>Paenibacillus</taxon>
    </lineage>
</organism>
<dbReference type="Proteomes" id="UP000307943">
    <property type="component" value="Unassembled WGS sequence"/>
</dbReference>
<dbReference type="OrthoDB" id="2910298at2"/>
<dbReference type="InterPro" id="IPR058600">
    <property type="entry name" value="YhjD-like"/>
</dbReference>
<dbReference type="RefSeq" id="WP_139605478.1">
    <property type="nucleotide sequence ID" value="NZ_VDCQ01000049.1"/>
</dbReference>
<sequence length="123" mass="14644">MNRTPLETEEELQWVLDYMLLPIVLDVLERDIRMLDTLKLKMPVIYIRSLRRVQDQVSAEMAAVRGKLRSRGIRVYDQRRTKEQVEADFLCRGYHRKCSMLWGLVKSEVERKLCAYLELDLAE</sequence>
<protein>
    <submittedName>
        <fullName evidence="1">Uncharacterized protein</fullName>
    </submittedName>
</protein>
<dbReference type="AlphaFoldDB" id="A0A5C4T422"/>
<dbReference type="EMBL" id="VDCQ01000049">
    <property type="protein sequence ID" value="TNJ63047.1"/>
    <property type="molecule type" value="Genomic_DNA"/>
</dbReference>